<dbReference type="PANTHER" id="PTHR44051:SF2">
    <property type="entry name" value="HYPOTHETICAL GLUTATHIONE S-TRANSFERASE LIKE PROTEIN"/>
    <property type="match status" value="1"/>
</dbReference>
<protein>
    <submittedName>
        <fullName evidence="3">Glutathione S-transferase</fullName>
    </submittedName>
</protein>
<reference evidence="3 4" key="1">
    <citation type="submission" date="2021-08" db="EMBL/GenBank/DDBJ databases">
        <title>Complete genome sequence of Leptospira kobayashii strain E30.</title>
        <authorList>
            <person name="Nakao R."/>
            <person name="Nakamura S."/>
            <person name="Masuzawa T."/>
            <person name="Koizumi N."/>
        </authorList>
    </citation>
    <scope>NUCLEOTIDE SEQUENCE [LARGE SCALE GENOMIC DNA]</scope>
    <source>
        <strain evidence="3 4">E30</strain>
    </source>
</reference>
<dbReference type="Gene3D" id="1.20.1050.10">
    <property type="match status" value="1"/>
</dbReference>
<dbReference type="PROSITE" id="PS50405">
    <property type="entry name" value="GST_CTER"/>
    <property type="match status" value="1"/>
</dbReference>
<dbReference type="InterPro" id="IPR036282">
    <property type="entry name" value="Glutathione-S-Trfase_C_sf"/>
</dbReference>
<dbReference type="PANTHER" id="PTHR44051">
    <property type="entry name" value="GLUTATHIONE S-TRANSFERASE-RELATED"/>
    <property type="match status" value="1"/>
</dbReference>
<dbReference type="InterPro" id="IPR004046">
    <property type="entry name" value="GST_C"/>
</dbReference>
<dbReference type="SFLD" id="SFLDG01151">
    <property type="entry name" value="Main.2:_Nu-like"/>
    <property type="match status" value="1"/>
</dbReference>
<dbReference type="CDD" id="cd03056">
    <property type="entry name" value="GST_N_4"/>
    <property type="match status" value="1"/>
</dbReference>
<dbReference type="Proteomes" id="UP000245263">
    <property type="component" value="Chromosome 1"/>
</dbReference>
<dbReference type="InterPro" id="IPR004045">
    <property type="entry name" value="Glutathione_S-Trfase_N"/>
</dbReference>
<dbReference type="Gene3D" id="3.40.30.10">
    <property type="entry name" value="Glutaredoxin"/>
    <property type="match status" value="1"/>
</dbReference>
<dbReference type="InterPro" id="IPR036249">
    <property type="entry name" value="Thioredoxin-like_sf"/>
</dbReference>
<dbReference type="InterPro" id="IPR040079">
    <property type="entry name" value="Glutathione_S-Trfase"/>
</dbReference>
<dbReference type="Pfam" id="PF13417">
    <property type="entry name" value="GST_N_3"/>
    <property type="match status" value="1"/>
</dbReference>
<dbReference type="RefSeq" id="WP_242935219.1">
    <property type="nucleotide sequence ID" value="NZ_AP025028.1"/>
</dbReference>
<accession>A0ABN6KHA2</accession>
<organism evidence="3 4">
    <name type="scientific">Leptospira kobayashii</name>
    <dbReference type="NCBI Taxonomy" id="1917830"/>
    <lineage>
        <taxon>Bacteria</taxon>
        <taxon>Pseudomonadati</taxon>
        <taxon>Spirochaetota</taxon>
        <taxon>Spirochaetia</taxon>
        <taxon>Leptospirales</taxon>
        <taxon>Leptospiraceae</taxon>
        <taxon>Leptospira</taxon>
    </lineage>
</organism>
<evidence type="ECO:0000313" key="4">
    <source>
        <dbReference type="Proteomes" id="UP000245263"/>
    </source>
</evidence>
<dbReference type="SFLD" id="SFLDG00358">
    <property type="entry name" value="Main_(cytGST)"/>
    <property type="match status" value="1"/>
</dbReference>
<dbReference type="EMBL" id="AP025028">
    <property type="protein sequence ID" value="BDA79929.1"/>
    <property type="molecule type" value="Genomic_DNA"/>
</dbReference>
<dbReference type="InterPro" id="IPR010987">
    <property type="entry name" value="Glutathione-S-Trfase_C-like"/>
</dbReference>
<feature type="domain" description="GST C-terminal" evidence="2">
    <location>
        <begin position="84"/>
        <end position="200"/>
    </location>
</feature>
<dbReference type="PROSITE" id="PS50404">
    <property type="entry name" value="GST_NTER"/>
    <property type="match status" value="1"/>
</dbReference>
<keyword evidence="4" id="KW-1185">Reference proteome</keyword>
<sequence length="200" mass="23582">MIKIYGMKVSGNCYKIQLICELLKIEYEWVETDGRKNETKTPSFLLKNPNGRVPIIELENGNILRESNAILYYLAAESIYFGKDKWEEAQILEWMFFEQYSHEPYIATNRWIIRYLNQKEEKKDRIAENHSKGLHALQIMENHLAKNFWFACSRFTIADLALFAYTHKAEQGDYDLSPYPAILNWISRIQSVPGFIPMED</sequence>
<dbReference type="SUPFAM" id="SSF47616">
    <property type="entry name" value="GST C-terminal domain-like"/>
    <property type="match status" value="1"/>
</dbReference>
<proteinExistence type="predicted"/>
<gene>
    <name evidence="3" type="primary">gst</name>
    <name evidence="3" type="ORF">LPTSP3_g28590</name>
</gene>
<evidence type="ECO:0000259" key="2">
    <source>
        <dbReference type="PROSITE" id="PS50405"/>
    </source>
</evidence>
<evidence type="ECO:0000259" key="1">
    <source>
        <dbReference type="PROSITE" id="PS50404"/>
    </source>
</evidence>
<name>A0ABN6KHA2_9LEPT</name>
<dbReference type="SUPFAM" id="SSF52833">
    <property type="entry name" value="Thioredoxin-like"/>
    <property type="match status" value="1"/>
</dbReference>
<feature type="domain" description="GST N-terminal" evidence="1">
    <location>
        <begin position="1"/>
        <end position="82"/>
    </location>
</feature>
<dbReference type="Pfam" id="PF00043">
    <property type="entry name" value="GST_C"/>
    <property type="match status" value="1"/>
</dbReference>
<evidence type="ECO:0000313" key="3">
    <source>
        <dbReference type="EMBL" id="BDA79929.1"/>
    </source>
</evidence>
<dbReference type="SFLD" id="SFLDS00019">
    <property type="entry name" value="Glutathione_Transferase_(cytos"/>
    <property type="match status" value="1"/>
</dbReference>